<feature type="non-terminal residue" evidence="2">
    <location>
        <position position="1"/>
    </location>
</feature>
<keyword evidence="3" id="KW-1185">Reference proteome</keyword>
<evidence type="ECO:0000256" key="1">
    <source>
        <dbReference type="SAM" id="MobiDB-lite"/>
    </source>
</evidence>
<evidence type="ECO:0000313" key="2">
    <source>
        <dbReference type="EMBL" id="CAG8845305.1"/>
    </source>
</evidence>
<dbReference type="EMBL" id="CAJVQB010078973">
    <property type="protein sequence ID" value="CAG8845305.1"/>
    <property type="molecule type" value="Genomic_DNA"/>
</dbReference>
<dbReference type="Proteomes" id="UP000789901">
    <property type="component" value="Unassembled WGS sequence"/>
</dbReference>
<proteinExistence type="predicted"/>
<feature type="compositionally biased region" description="Polar residues" evidence="1">
    <location>
        <begin position="62"/>
        <end position="78"/>
    </location>
</feature>
<reference evidence="2 3" key="1">
    <citation type="submission" date="2021-06" db="EMBL/GenBank/DDBJ databases">
        <authorList>
            <person name="Kallberg Y."/>
            <person name="Tangrot J."/>
            <person name="Rosling A."/>
        </authorList>
    </citation>
    <scope>NUCLEOTIDE SEQUENCE [LARGE SCALE GENOMIC DNA]</scope>
    <source>
        <strain evidence="2 3">120-4 pot B 10/14</strain>
    </source>
</reference>
<feature type="region of interest" description="Disordered" evidence="1">
    <location>
        <begin position="46"/>
        <end position="78"/>
    </location>
</feature>
<comment type="caution">
    <text evidence="2">The sequence shown here is derived from an EMBL/GenBank/DDBJ whole genome shotgun (WGS) entry which is preliminary data.</text>
</comment>
<evidence type="ECO:0000313" key="3">
    <source>
        <dbReference type="Proteomes" id="UP000789901"/>
    </source>
</evidence>
<protein>
    <submittedName>
        <fullName evidence="2">42339_t:CDS:1</fullName>
    </submittedName>
</protein>
<accession>A0ABN7X0T5</accession>
<name>A0ABN7X0T5_GIGMA</name>
<feature type="non-terminal residue" evidence="2">
    <location>
        <position position="78"/>
    </location>
</feature>
<gene>
    <name evidence="2" type="ORF">GMARGA_LOCUS37568</name>
</gene>
<organism evidence="2 3">
    <name type="scientific">Gigaspora margarita</name>
    <dbReference type="NCBI Taxonomy" id="4874"/>
    <lineage>
        <taxon>Eukaryota</taxon>
        <taxon>Fungi</taxon>
        <taxon>Fungi incertae sedis</taxon>
        <taxon>Mucoromycota</taxon>
        <taxon>Glomeromycotina</taxon>
        <taxon>Glomeromycetes</taxon>
        <taxon>Diversisporales</taxon>
        <taxon>Gigasporaceae</taxon>
        <taxon>Gigaspora</taxon>
    </lineage>
</organism>
<sequence length="78" mass="9049">ATIQRAEKNPNLHQEILNPCRDDEHVLIQVTPNLRSDNEHISILIRGEDNQQDNPDPHRQEIPNSRQETPTSNSYNDQ</sequence>